<dbReference type="EMBL" id="JARQWQ010000063">
    <property type="protein sequence ID" value="KAK2555287.1"/>
    <property type="molecule type" value="Genomic_DNA"/>
</dbReference>
<evidence type="ECO:0000313" key="2">
    <source>
        <dbReference type="Proteomes" id="UP001249851"/>
    </source>
</evidence>
<dbReference type="Proteomes" id="UP001249851">
    <property type="component" value="Unassembled WGS sequence"/>
</dbReference>
<name>A0AAD9UZB5_ACRCE</name>
<reference evidence="1" key="1">
    <citation type="journal article" date="2023" name="G3 (Bethesda)">
        <title>Whole genome assembly and annotation of the endangered Caribbean coral Acropora cervicornis.</title>
        <authorList>
            <person name="Selwyn J.D."/>
            <person name="Vollmer S.V."/>
        </authorList>
    </citation>
    <scope>NUCLEOTIDE SEQUENCE</scope>
    <source>
        <strain evidence="1">K2</strain>
    </source>
</reference>
<sequence length="60" mass="6660">MSNLPKNSPDVLCVENGRGQKSTQVTPFTVFSAIAAVLKRNDRTIFVVMFGLHRSCAENY</sequence>
<organism evidence="1 2">
    <name type="scientific">Acropora cervicornis</name>
    <name type="common">Staghorn coral</name>
    <dbReference type="NCBI Taxonomy" id="6130"/>
    <lineage>
        <taxon>Eukaryota</taxon>
        <taxon>Metazoa</taxon>
        <taxon>Cnidaria</taxon>
        <taxon>Anthozoa</taxon>
        <taxon>Hexacorallia</taxon>
        <taxon>Scleractinia</taxon>
        <taxon>Astrocoeniina</taxon>
        <taxon>Acroporidae</taxon>
        <taxon>Acropora</taxon>
    </lineage>
</organism>
<evidence type="ECO:0000313" key="1">
    <source>
        <dbReference type="EMBL" id="KAK2555287.1"/>
    </source>
</evidence>
<keyword evidence="2" id="KW-1185">Reference proteome</keyword>
<gene>
    <name evidence="1" type="ORF">P5673_022911</name>
</gene>
<protein>
    <submittedName>
        <fullName evidence="1">Uncharacterized protein</fullName>
    </submittedName>
</protein>
<proteinExistence type="predicted"/>
<comment type="caution">
    <text evidence="1">The sequence shown here is derived from an EMBL/GenBank/DDBJ whole genome shotgun (WGS) entry which is preliminary data.</text>
</comment>
<reference evidence="1" key="2">
    <citation type="journal article" date="2023" name="Science">
        <title>Genomic signatures of disease resistance in endangered staghorn corals.</title>
        <authorList>
            <person name="Vollmer S.V."/>
            <person name="Selwyn J.D."/>
            <person name="Despard B.A."/>
            <person name="Roesel C.L."/>
        </authorList>
    </citation>
    <scope>NUCLEOTIDE SEQUENCE</scope>
    <source>
        <strain evidence="1">K2</strain>
    </source>
</reference>
<dbReference type="AlphaFoldDB" id="A0AAD9UZB5"/>
<accession>A0AAD9UZB5</accession>